<dbReference type="EMBL" id="JPLA01000032">
    <property type="protein sequence ID" value="KLD63095.1"/>
    <property type="molecule type" value="Genomic_DNA"/>
</dbReference>
<dbReference type="OrthoDB" id="5958085at2"/>
<dbReference type="RefSeq" id="WP_046972304.1">
    <property type="nucleotide sequence ID" value="NZ_JPLA01000032.1"/>
</dbReference>
<accession>A0A0G9GZT6</accession>
<dbReference type="PATRIC" id="fig|1440762.4.peg.2235"/>
<organism evidence="2 3">
    <name type="scientific">Dyella japonica DSM 16301</name>
    <dbReference type="NCBI Taxonomy" id="1440762"/>
    <lineage>
        <taxon>Bacteria</taxon>
        <taxon>Pseudomonadati</taxon>
        <taxon>Pseudomonadota</taxon>
        <taxon>Gammaproteobacteria</taxon>
        <taxon>Lysobacterales</taxon>
        <taxon>Rhodanobacteraceae</taxon>
        <taxon>Dyella</taxon>
    </lineage>
</organism>
<gene>
    <name evidence="2" type="ORF">Y882_12990</name>
</gene>
<evidence type="ECO:0000313" key="2">
    <source>
        <dbReference type="EMBL" id="KLD63095.1"/>
    </source>
</evidence>
<comment type="caution">
    <text evidence="2">The sequence shown here is derived from an EMBL/GenBank/DDBJ whole genome shotgun (WGS) entry which is preliminary data.</text>
</comment>
<protein>
    <submittedName>
        <fullName evidence="2">Uncharacterized protein</fullName>
    </submittedName>
</protein>
<feature type="region of interest" description="Disordered" evidence="1">
    <location>
        <begin position="1"/>
        <end position="32"/>
    </location>
</feature>
<dbReference type="Proteomes" id="UP000035481">
    <property type="component" value="Unassembled WGS sequence"/>
</dbReference>
<evidence type="ECO:0000256" key="1">
    <source>
        <dbReference type="SAM" id="MobiDB-lite"/>
    </source>
</evidence>
<dbReference type="AlphaFoldDB" id="A0A0G9GZT6"/>
<evidence type="ECO:0000313" key="3">
    <source>
        <dbReference type="Proteomes" id="UP000035481"/>
    </source>
</evidence>
<reference evidence="2 3" key="1">
    <citation type="journal article" date="2015" name="Antonie Van Leeuwenhoek">
        <title>A phylogenomic and molecular marker based taxonomic framework for the order Xanthomonadales: proposal to transfer the families Algiphilaceae and Solimonadaceae to the order Nevskiales ord. nov. and to create a new family within the order Xanthomonadales, the family Rhodanobacteraceae fam. nov., containing the genus Rhodanobacter and its closest relatives.</title>
        <authorList>
            <person name="Naushad S."/>
            <person name="Adeolu M."/>
            <person name="Wong S."/>
            <person name="Sohail M."/>
            <person name="Schellhorn H.E."/>
            <person name="Gupta R.S."/>
        </authorList>
    </citation>
    <scope>NUCLEOTIDE SEQUENCE [LARGE SCALE GENOMIC DNA]</scope>
    <source>
        <strain evidence="2 3">DSM 16301</strain>
    </source>
</reference>
<proteinExistence type="predicted"/>
<sequence>MQHTPNTESAVPDGDLSDVTTSPTHVHHPAGHNVVDTLDFAGHDEVDHDTALRESSLRVPR</sequence>
<name>A0A0G9GZT6_9GAMM</name>